<proteinExistence type="predicted"/>
<sequence>MLLGVVAAGCGPTGRTDSAPPPRVGVLLASPGRRAKVEGLSAGLAALGLQVRMDVREVGGDRSRLPVAARELVLAGPDVLVAGGNIEAKALVAVTRTIPIVVAGTATPRAAGVVADERRPGGNLTGVDNFHAELTPKRLELFQKLLPGLRRVLLLYDPRVEPSREGLRLAQEVAPRLGLELVARPVAGAGDLERALGGISRAAFDGIVVLPGFVLEEAAPALAAASLASGVPAMGLYPEEAQAGLLASYGVPFEEQGRQAARLVAKVLLGEDPGSIPVETPDRPLFVVNRDVARALGLELSPTGLAFAVPVEGLPVGPFDRTEAGGGGAR</sequence>
<reference evidence="1" key="1">
    <citation type="submission" date="2022-03" db="EMBL/GenBank/DDBJ databases">
        <title>Complete genome sequence of Caldinitratiruptor microaerophilus.</title>
        <authorList>
            <person name="Mukaiyama R."/>
            <person name="Nishiyama T."/>
            <person name="Ueda K."/>
        </authorList>
    </citation>
    <scope>NUCLEOTIDE SEQUENCE</scope>
    <source>
        <strain evidence="1">JCM 16183</strain>
    </source>
</reference>
<dbReference type="PANTHER" id="PTHR35271:SF1">
    <property type="entry name" value="ABC TRANSPORTER, SUBSTRATE-BINDING LIPOPROTEIN"/>
    <property type="match status" value="1"/>
</dbReference>
<dbReference type="Pfam" id="PF04392">
    <property type="entry name" value="ABC_sub_bind"/>
    <property type="match status" value="1"/>
</dbReference>
<dbReference type="KEGG" id="cmic:caldi_21630"/>
<dbReference type="InterPro" id="IPR028082">
    <property type="entry name" value="Peripla_BP_I"/>
</dbReference>
<organism evidence="1 2">
    <name type="scientific">Caldinitratiruptor microaerophilus</name>
    <dbReference type="NCBI Taxonomy" id="671077"/>
    <lineage>
        <taxon>Bacteria</taxon>
        <taxon>Bacillati</taxon>
        <taxon>Bacillota</taxon>
        <taxon>Clostridia</taxon>
        <taxon>Eubacteriales</taxon>
        <taxon>Symbiobacteriaceae</taxon>
        <taxon>Caldinitratiruptor</taxon>
    </lineage>
</organism>
<dbReference type="Gene3D" id="3.40.50.2300">
    <property type="match status" value="2"/>
</dbReference>
<accession>A0AA35CMF4</accession>
<dbReference type="PANTHER" id="PTHR35271">
    <property type="entry name" value="ABC TRANSPORTER, SUBSTRATE-BINDING LIPOPROTEIN-RELATED"/>
    <property type="match status" value="1"/>
</dbReference>
<protein>
    <submittedName>
        <fullName evidence="1">ABC transporter substrate-binding protein</fullName>
    </submittedName>
</protein>
<gene>
    <name evidence="1" type="ORF">caldi_21630</name>
</gene>
<dbReference type="SUPFAM" id="SSF53822">
    <property type="entry name" value="Periplasmic binding protein-like I"/>
    <property type="match status" value="1"/>
</dbReference>
<evidence type="ECO:0000313" key="1">
    <source>
        <dbReference type="EMBL" id="BDG61073.1"/>
    </source>
</evidence>
<dbReference type="CDD" id="cd06325">
    <property type="entry name" value="PBP1_ABC_unchar_transporter"/>
    <property type="match status" value="1"/>
</dbReference>
<dbReference type="InterPro" id="IPR007487">
    <property type="entry name" value="ABC_transpt-TYRBP-like"/>
</dbReference>
<keyword evidence="2" id="KW-1185">Reference proteome</keyword>
<name>A0AA35CMF4_9FIRM</name>
<dbReference type="EMBL" id="AP025628">
    <property type="protein sequence ID" value="BDG61073.1"/>
    <property type="molecule type" value="Genomic_DNA"/>
</dbReference>
<dbReference type="Proteomes" id="UP001163687">
    <property type="component" value="Chromosome"/>
</dbReference>
<dbReference type="AlphaFoldDB" id="A0AA35CMF4"/>
<evidence type="ECO:0000313" key="2">
    <source>
        <dbReference type="Proteomes" id="UP001163687"/>
    </source>
</evidence>